<dbReference type="Proteomes" id="UP000078486">
    <property type="component" value="Unassembled WGS sequence"/>
</dbReference>
<gene>
    <name evidence="1" type="ORF">AW736_04935</name>
</gene>
<accession>A0A178IMJ2</accession>
<dbReference type="AlphaFoldDB" id="A0A178IMJ2"/>
<reference evidence="1 2" key="1">
    <citation type="submission" date="2016-01" db="EMBL/GenBank/DDBJ databases">
        <title>High potential of lignocellulose degradation of a new Verrucomicrobia species.</title>
        <authorList>
            <person name="Wang Y."/>
            <person name="Shi Y."/>
            <person name="Qiu Z."/>
            <person name="Liu S."/>
            <person name="Yang H."/>
        </authorList>
    </citation>
    <scope>NUCLEOTIDE SEQUENCE [LARGE SCALE GENOMIC DNA]</scope>
    <source>
        <strain evidence="1 2">TSB47</strain>
    </source>
</reference>
<evidence type="ECO:0000313" key="1">
    <source>
        <dbReference type="EMBL" id="OAM91122.1"/>
    </source>
</evidence>
<dbReference type="EMBL" id="LRRQ01000040">
    <property type="protein sequence ID" value="OAM91122.1"/>
    <property type="molecule type" value="Genomic_DNA"/>
</dbReference>
<dbReference type="STRING" id="1184151.AW736_04935"/>
<proteinExistence type="predicted"/>
<keyword evidence="2" id="KW-1185">Reference proteome</keyword>
<protein>
    <submittedName>
        <fullName evidence="1">Uncharacterized protein</fullName>
    </submittedName>
</protein>
<sequence>MTEKTQNMPVWGRLADENRTAIVVRFVLPDRTVSLPYHTLVRWELSIGESETLAIQAAGVLVTVRGRLLAVLRDGLDQARLEQVRAQGERAALRAAPGEPWIQGIAVEIK</sequence>
<dbReference type="RefSeq" id="WP_068769113.1">
    <property type="nucleotide sequence ID" value="NZ_CP109796.1"/>
</dbReference>
<comment type="caution">
    <text evidence="1">The sequence shown here is derived from an EMBL/GenBank/DDBJ whole genome shotgun (WGS) entry which is preliminary data.</text>
</comment>
<name>A0A178IMJ2_9BACT</name>
<evidence type="ECO:0000313" key="2">
    <source>
        <dbReference type="Proteomes" id="UP000078486"/>
    </source>
</evidence>
<organism evidence="1 2">
    <name type="scientific">Termitidicoccus mucosus</name>
    <dbReference type="NCBI Taxonomy" id="1184151"/>
    <lineage>
        <taxon>Bacteria</taxon>
        <taxon>Pseudomonadati</taxon>
        <taxon>Verrucomicrobiota</taxon>
        <taxon>Opitutia</taxon>
        <taxon>Opitutales</taxon>
        <taxon>Opitutaceae</taxon>
        <taxon>Termitidicoccus</taxon>
    </lineage>
</organism>